<protein>
    <submittedName>
        <fullName evidence="8">Polysaccharide biosynthesis C-terminal domain-containing protein</fullName>
    </submittedName>
</protein>
<evidence type="ECO:0000256" key="2">
    <source>
        <dbReference type="ARBA" id="ARBA00022475"/>
    </source>
</evidence>
<evidence type="ECO:0000313" key="10">
    <source>
        <dbReference type="EMBL" id="MBS8134076.1"/>
    </source>
</evidence>
<dbReference type="Proteomes" id="UP000679371">
    <property type="component" value="Unassembled WGS sequence"/>
</dbReference>
<dbReference type="EMBL" id="JAERQU010000052">
    <property type="protein sequence ID" value="MBS8121312.1"/>
    <property type="molecule type" value="Genomic_DNA"/>
</dbReference>
<feature type="transmembrane region" description="Helical" evidence="6">
    <location>
        <begin position="314"/>
        <end position="333"/>
    </location>
</feature>
<evidence type="ECO:0000313" key="11">
    <source>
        <dbReference type="Proteomes" id="UP000676028"/>
    </source>
</evidence>
<keyword evidence="5 6" id="KW-0472">Membrane</keyword>
<dbReference type="GeneID" id="31787475"/>
<feature type="transmembrane region" description="Helical" evidence="6">
    <location>
        <begin position="354"/>
        <end position="372"/>
    </location>
</feature>
<keyword evidence="3 6" id="KW-0812">Transmembrane</keyword>
<feature type="transmembrane region" description="Helical" evidence="6">
    <location>
        <begin position="77"/>
        <end position="99"/>
    </location>
</feature>
<comment type="caution">
    <text evidence="8">The sequence shown here is derived from an EMBL/GenBank/DDBJ whole genome shotgun (WGS) entry which is preliminary data.</text>
</comment>
<evidence type="ECO:0000256" key="3">
    <source>
        <dbReference type="ARBA" id="ARBA00022692"/>
    </source>
</evidence>
<dbReference type="EMBL" id="JAERQV010000049">
    <property type="protein sequence ID" value="MBS8126311.1"/>
    <property type="molecule type" value="Genomic_DNA"/>
</dbReference>
<feature type="transmembrane region" description="Helical" evidence="6">
    <location>
        <begin position="222"/>
        <end position="240"/>
    </location>
</feature>
<dbReference type="SMR" id="A0A8T5CGL9"/>
<feature type="transmembrane region" description="Helical" evidence="6">
    <location>
        <begin position="12"/>
        <end position="30"/>
    </location>
</feature>
<evidence type="ECO:0000256" key="4">
    <source>
        <dbReference type="ARBA" id="ARBA00022989"/>
    </source>
</evidence>
<evidence type="ECO:0000256" key="5">
    <source>
        <dbReference type="ARBA" id="ARBA00023136"/>
    </source>
</evidence>
<feature type="transmembrane region" description="Helical" evidence="6">
    <location>
        <begin position="36"/>
        <end position="56"/>
    </location>
</feature>
<proteinExistence type="predicted"/>
<dbReference type="AlphaFoldDB" id="A0A8T5CGL9"/>
<keyword evidence="2" id="KW-1003">Cell membrane</keyword>
<evidence type="ECO:0000313" key="7">
    <source>
        <dbReference type="EMBL" id="MBS8121312.1"/>
    </source>
</evidence>
<feature type="transmembrane region" description="Helical" evidence="6">
    <location>
        <begin position="411"/>
        <end position="429"/>
    </location>
</feature>
<reference evidence="8" key="1">
    <citation type="journal article" date="2021" name="Nat. Microbiol.">
        <title>Cell division in the archaeon Haloferax volcanii relies on two FtsZ proteins with distinct functions in division ring assembly and constriction.</title>
        <authorList>
            <person name="Liao Y."/>
            <person name="Ithurbide S."/>
            <person name="Evenhuis C."/>
            <person name="Loewe J."/>
            <person name="Duggin I.G."/>
        </authorList>
    </citation>
    <scope>NUCLEOTIDE SEQUENCE</scope>
    <source>
        <strain evidence="7">H98</strain>
        <strain evidence="10">ID112 - delta_ftsZ1_delta_ftsZ2</strain>
        <strain evidence="8">ID76 - delta_ftsZ1</strain>
        <strain evidence="9">ID77 - delta_ftsZ2</strain>
    </source>
</reference>
<dbReference type="EMBL" id="JAERQX010000056">
    <property type="protein sequence ID" value="MBS8134076.1"/>
    <property type="molecule type" value="Genomic_DNA"/>
</dbReference>
<evidence type="ECO:0000313" key="9">
    <source>
        <dbReference type="EMBL" id="MBS8130190.1"/>
    </source>
</evidence>
<keyword evidence="4 6" id="KW-1133">Transmembrane helix</keyword>
<evidence type="ECO:0000313" key="8">
    <source>
        <dbReference type="EMBL" id="MBS8126311.1"/>
    </source>
</evidence>
<dbReference type="InterPro" id="IPR050833">
    <property type="entry name" value="Poly_Biosynth_Transport"/>
</dbReference>
<feature type="transmembrane region" description="Helical" evidence="6">
    <location>
        <begin position="111"/>
        <end position="129"/>
    </location>
</feature>
<feature type="transmembrane region" description="Helical" evidence="6">
    <location>
        <begin position="441"/>
        <end position="459"/>
    </location>
</feature>
<feature type="transmembrane region" description="Helical" evidence="6">
    <location>
        <begin position="168"/>
        <end position="188"/>
    </location>
</feature>
<sequence>MAKLARASALQFGANVTQTFVGAIITIYVINELGVGAFGIFALSAALVKWASIPAVGIRGAVITRMNESDDISPSEYFTTASVLTGAIILVGLLALLGYSPFVEQYLDYSGTQLVGGMFVSNVSFRLVLGGLRGENRVEMSSLYEALWGILSSLVKLALVYTGVGVDALFYGEITSSIVIGIFGVYSLNISFVSPTRSAAISLYSWARYGWLDNLKRMSYSWLDTIILGFFVSTSLVGIYEVAWRISALFVLLPTAISKSTFPTISSLRDTDKLNKVRRILTRGLSVAGVLAIPGLVGSVLVGGDILALYGPSVSSVGVAVSVLVSLSVVRLVECYETLVMQALNALDLPDRTFRIGVIFITTNIILNVSLIPMFGVIGAAIATLLSMTLGSILAVRALPKAVQTLPPVSAIGSQFVSAGAMAVVLFTILNYRPIGQPIEVVLYVLAGATTYGFVLLSLSSNFRERVQQLLSESLG</sequence>
<dbReference type="GO" id="GO:0005886">
    <property type="term" value="C:plasma membrane"/>
    <property type="evidence" value="ECO:0007669"/>
    <property type="project" value="UniProtKB-SubCell"/>
</dbReference>
<name>A0A8T5CGL9_HALVO</name>
<comment type="subcellular location">
    <subcellularLocation>
        <location evidence="1">Cell membrane</location>
        <topology evidence="1">Multi-pass membrane protein</topology>
    </subcellularLocation>
</comment>
<evidence type="ECO:0000256" key="6">
    <source>
        <dbReference type="SAM" id="Phobius"/>
    </source>
</evidence>
<dbReference type="PANTHER" id="PTHR30250">
    <property type="entry name" value="PST FAMILY PREDICTED COLANIC ACID TRANSPORTER"/>
    <property type="match status" value="1"/>
</dbReference>
<dbReference type="Proteomes" id="UP000678484">
    <property type="component" value="Unassembled WGS sequence"/>
</dbReference>
<dbReference type="OMA" id="TMSHYIR"/>
<accession>A0A8T5CGL9</accession>
<evidence type="ECO:0000256" key="1">
    <source>
        <dbReference type="ARBA" id="ARBA00004651"/>
    </source>
</evidence>
<dbReference type="EMBL" id="JAERQW010000052">
    <property type="protein sequence ID" value="MBS8130190.1"/>
    <property type="molecule type" value="Genomic_DNA"/>
</dbReference>
<feature type="transmembrane region" description="Helical" evidence="6">
    <location>
        <begin position="141"/>
        <end position="162"/>
    </location>
</feature>
<feature type="transmembrane region" description="Helical" evidence="6">
    <location>
        <begin position="378"/>
        <end position="399"/>
    </location>
</feature>
<gene>
    <name evidence="7" type="ORF">JK351_19485</name>
    <name evidence="10" type="ORF">JK352_19575</name>
    <name evidence="9" type="ORF">JK353_19455</name>
    <name evidence="8" type="ORF">JK354_19400</name>
</gene>
<dbReference type="RefSeq" id="WP_004041402.1">
    <property type="nucleotide sequence ID" value="NZ_JAERQU010000052.1"/>
</dbReference>
<dbReference type="Proteomes" id="UP000676028">
    <property type="component" value="Unassembled WGS sequence"/>
</dbReference>
<dbReference type="Pfam" id="PF13440">
    <property type="entry name" value="Polysacc_synt_3"/>
    <property type="match status" value="1"/>
</dbReference>
<feature type="transmembrane region" description="Helical" evidence="6">
    <location>
        <begin position="246"/>
        <end position="268"/>
    </location>
</feature>
<organism evidence="8 11">
    <name type="scientific">Haloferax volcanii</name>
    <name type="common">Halobacterium volcanii</name>
    <dbReference type="NCBI Taxonomy" id="2246"/>
    <lineage>
        <taxon>Archaea</taxon>
        <taxon>Methanobacteriati</taxon>
        <taxon>Methanobacteriota</taxon>
        <taxon>Stenosarchaea group</taxon>
        <taxon>Halobacteria</taxon>
        <taxon>Halobacteriales</taxon>
        <taxon>Haloferacaceae</taxon>
        <taxon>Haloferax</taxon>
    </lineage>
</organism>
<dbReference type="Proteomes" id="UP000679789">
    <property type="component" value="Unassembled WGS sequence"/>
</dbReference>
<dbReference type="PANTHER" id="PTHR30250:SF28">
    <property type="entry name" value="POLYSACCHARIDE BIOSYNTHESIS PROTEIN"/>
    <property type="match status" value="1"/>
</dbReference>
<feature type="transmembrane region" description="Helical" evidence="6">
    <location>
        <begin position="280"/>
        <end position="302"/>
    </location>
</feature>